<dbReference type="RefSeq" id="WP_157812443.1">
    <property type="nucleotide sequence ID" value="NZ_PHUF01000002.1"/>
</dbReference>
<gene>
    <name evidence="1" type="ORF">B0I00_0188</name>
</gene>
<sequence>MAGRYMMEMLRRSGGLEAVSRELGVSPSVAAAGSDALLPALVGGFRNHAGKAGGGAEGVGQLIDALDDLGGGGLASNVLGPDSTDIARGNSVLAAIFGNKDVSAAVAAHASERSGVDTDTLKRMLPILAMLIGGYLSARAQTSASEGSGILDNLGTLLGDFLTDKGGSAPSRAAAAAARPSVAAILDDEGDRSVLNAILADLGSLRNQDGQ</sequence>
<dbReference type="EMBL" id="PHUF01000002">
    <property type="protein sequence ID" value="PKB25007.1"/>
    <property type="molecule type" value="Genomic_DNA"/>
</dbReference>
<dbReference type="OrthoDB" id="5526542at2"/>
<dbReference type="Pfam" id="PF06078">
    <property type="entry name" value="DUF937"/>
    <property type="match status" value="1"/>
</dbReference>
<comment type="caution">
    <text evidence="1">The sequence shown here is derived from an EMBL/GenBank/DDBJ whole genome shotgun (WGS) entry which is preliminary data.</text>
</comment>
<dbReference type="InterPro" id="IPR009282">
    <property type="entry name" value="DUF937"/>
</dbReference>
<proteinExistence type="predicted"/>
<reference evidence="1 2" key="1">
    <citation type="submission" date="2017-11" db="EMBL/GenBank/DDBJ databases">
        <title>Genomic Encyclopedia of Type Strains, Phase III (KMG-III): the genomes of soil and plant-associated and newly described type strains.</title>
        <authorList>
            <person name="Whitman W."/>
        </authorList>
    </citation>
    <scope>NUCLEOTIDE SEQUENCE [LARGE SCALE GENOMIC DNA]</scope>
    <source>
        <strain evidence="1 2">CGMCC 1.12274</strain>
    </source>
</reference>
<protein>
    <submittedName>
        <fullName evidence="1">Uncharacterized protein DUF937</fullName>
    </submittedName>
</protein>
<dbReference type="AlphaFoldDB" id="A0A2N0I1D4"/>
<accession>A0A2N0I1D4</accession>
<evidence type="ECO:0000313" key="1">
    <source>
        <dbReference type="EMBL" id="PKB25007.1"/>
    </source>
</evidence>
<name>A0A2N0I1D4_9SPHN</name>
<keyword evidence="2" id="KW-1185">Reference proteome</keyword>
<dbReference type="Proteomes" id="UP000232587">
    <property type="component" value="Unassembled WGS sequence"/>
</dbReference>
<organism evidence="1 2">
    <name type="scientific">Novosphingobium kunmingense</name>
    <dbReference type="NCBI Taxonomy" id="1211806"/>
    <lineage>
        <taxon>Bacteria</taxon>
        <taxon>Pseudomonadati</taxon>
        <taxon>Pseudomonadota</taxon>
        <taxon>Alphaproteobacteria</taxon>
        <taxon>Sphingomonadales</taxon>
        <taxon>Sphingomonadaceae</taxon>
        <taxon>Novosphingobium</taxon>
    </lineage>
</organism>
<evidence type="ECO:0000313" key="2">
    <source>
        <dbReference type="Proteomes" id="UP000232587"/>
    </source>
</evidence>